<reference evidence="3 4" key="1">
    <citation type="submission" date="2018-12" db="EMBL/GenBank/DDBJ databases">
        <title>Genome Sequence of Candidatus Viridilinea halotolerans isolated from saline sulfide-rich spring.</title>
        <authorList>
            <person name="Grouzdev D.S."/>
            <person name="Burganskaya E.I."/>
            <person name="Krutkina M.S."/>
            <person name="Sukhacheva M.V."/>
            <person name="Gorlenko V.M."/>
        </authorList>
    </citation>
    <scope>NUCLEOTIDE SEQUENCE [LARGE SCALE GENOMIC DNA]</scope>
    <source>
        <strain evidence="3">Chok-6</strain>
    </source>
</reference>
<dbReference type="CDD" id="cd03814">
    <property type="entry name" value="GT4-like"/>
    <property type="match status" value="1"/>
</dbReference>
<dbReference type="PANTHER" id="PTHR45947:SF3">
    <property type="entry name" value="SULFOQUINOVOSYL TRANSFERASE SQD2"/>
    <property type="match status" value="1"/>
</dbReference>
<evidence type="ECO:0000259" key="1">
    <source>
        <dbReference type="Pfam" id="PF00534"/>
    </source>
</evidence>
<dbReference type="Gene3D" id="3.40.50.2000">
    <property type="entry name" value="Glycogen Phosphorylase B"/>
    <property type="match status" value="2"/>
</dbReference>
<evidence type="ECO:0000313" key="3">
    <source>
        <dbReference type="EMBL" id="RRR69107.1"/>
    </source>
</evidence>
<feature type="domain" description="Glycosyl transferase family 1" evidence="1">
    <location>
        <begin position="188"/>
        <end position="344"/>
    </location>
</feature>
<dbReference type="InterPro" id="IPR028098">
    <property type="entry name" value="Glyco_trans_4-like_N"/>
</dbReference>
<evidence type="ECO:0000259" key="2">
    <source>
        <dbReference type="Pfam" id="PF13439"/>
    </source>
</evidence>
<comment type="caution">
    <text evidence="3">The sequence shown here is derived from an EMBL/GenBank/DDBJ whole genome shotgun (WGS) entry which is preliminary data.</text>
</comment>
<keyword evidence="3" id="KW-0808">Transferase</keyword>
<dbReference type="InterPro" id="IPR050194">
    <property type="entry name" value="Glycosyltransferase_grp1"/>
</dbReference>
<feature type="domain" description="Glycosyltransferase subfamily 4-like N-terminal" evidence="2">
    <location>
        <begin position="14"/>
        <end position="178"/>
    </location>
</feature>
<dbReference type="EMBL" id="RSAS01000669">
    <property type="protein sequence ID" value="RRR69107.1"/>
    <property type="molecule type" value="Genomic_DNA"/>
</dbReference>
<accession>A0A426TUQ2</accession>
<sequence>MRIALVCETFLPDVNGVTTTLCRLLEYLQQAGHEALLFAPQGGPGEYAGTQVVPLGAMPFPMYPEVKVTPPQPGLTAHLTAFQPDLVHLVGPVVAGAVVPFVSRNLRLPLISSYHTDFGSYSQHYGLGFLRHSVNAWLRWIHNRCHSTLCPSTYTLHALRQAGFRRLRLWGRGVDTERFHPRHRSMAWRTQFGVAPDATLLLYVGRLAAEKRLALIPEALRGLLNVHMVFVGDGPFRAELERRCAGLPVSFTGYLKGAALATAYASADAFVFPSDTDTFGQVVQEAMASGLPVVGARSGGTLDLVHEGQTGLLFAPGVVTDLRARLRQLSANPTLRQAIGNAGRTATAKRAWPVVMEELMQHYQTLHQRRRRGSRMDAAAVCA</sequence>
<dbReference type="Proteomes" id="UP000280307">
    <property type="component" value="Unassembled WGS sequence"/>
</dbReference>
<proteinExistence type="predicted"/>
<dbReference type="PANTHER" id="PTHR45947">
    <property type="entry name" value="SULFOQUINOVOSYL TRANSFERASE SQD2"/>
    <property type="match status" value="1"/>
</dbReference>
<dbReference type="Pfam" id="PF13439">
    <property type="entry name" value="Glyco_transf_4"/>
    <property type="match status" value="1"/>
</dbReference>
<dbReference type="GO" id="GO:0016758">
    <property type="term" value="F:hexosyltransferase activity"/>
    <property type="evidence" value="ECO:0007669"/>
    <property type="project" value="TreeGrafter"/>
</dbReference>
<evidence type="ECO:0000313" key="4">
    <source>
        <dbReference type="Proteomes" id="UP000280307"/>
    </source>
</evidence>
<dbReference type="Pfam" id="PF00534">
    <property type="entry name" value="Glycos_transf_1"/>
    <property type="match status" value="1"/>
</dbReference>
<gene>
    <name evidence="3" type="ORF">EI684_16580</name>
</gene>
<name>A0A426TUQ2_9CHLR</name>
<dbReference type="AlphaFoldDB" id="A0A426TUQ2"/>
<protein>
    <submittedName>
        <fullName evidence="3">Glycosyltransferase family 1 protein</fullName>
    </submittedName>
</protein>
<dbReference type="InterPro" id="IPR001296">
    <property type="entry name" value="Glyco_trans_1"/>
</dbReference>
<organism evidence="3 4">
    <name type="scientific">Candidatus Viridilinea halotolerans</name>
    <dbReference type="NCBI Taxonomy" id="2491704"/>
    <lineage>
        <taxon>Bacteria</taxon>
        <taxon>Bacillati</taxon>
        <taxon>Chloroflexota</taxon>
        <taxon>Chloroflexia</taxon>
        <taxon>Chloroflexales</taxon>
        <taxon>Chloroflexineae</taxon>
        <taxon>Oscillochloridaceae</taxon>
        <taxon>Candidatus Viridilinea</taxon>
    </lineage>
</organism>
<dbReference type="SUPFAM" id="SSF53756">
    <property type="entry name" value="UDP-Glycosyltransferase/glycogen phosphorylase"/>
    <property type="match status" value="1"/>
</dbReference>